<dbReference type="GO" id="GO:0005524">
    <property type="term" value="F:ATP binding"/>
    <property type="evidence" value="ECO:0007669"/>
    <property type="project" value="UniProtKB-KW"/>
</dbReference>
<sequence>MLGPAGAQGCAVRGDCENGAGKSTLLRLLAGLDEPDAGSVVRRRNASVGFLAQELHAEEGRTALDVVLAGSPAAAALRAHDAATSALNVNPNPGGAELAALARAGGEVEALGGWEVRERAAEALAELGLGPDVADRPVSMLSGGQRRRVGLAAALMAAPDLLVLDEPTNHLDVAAIQWLERKLTARGTTLAMVTHDRAFMEASCTSVLELDCGSAHLHSFGGPGSYARFRQARKERRAAQANAAQGARILLRKETEWIRRQPKARGTKAAARVRAFAELTSRARDTPQGDTRVTFGGAGMQRQGNKVLVMEGAGCDVAGRAVICDFCYDFAPGERIGVVGRNGTGKTTLLDLIAGARPLGAGARTEGETTRVAYLTQEAPAVAEGATMLSHLREQADVGTEAALGSSATNDAAVVILERLGLPRSRHRTLVQALSGGERRRLQLAAALLGRPNVLLLDEPTNDLDLGSVEALEALLANFAGCVLTVSHDRAFMADIAARLFVLRGDGVVRLFEGSYEEYLELAEEEERAAAAAATAAADEQRRQSRNQRAASSPTAAADPGSAATPSRNGSGGCSSGGRGASRKLRLGFREAQEFAGLEAEIDRMGAERDALSAHAAAAATSGDYVEAAALGQRLAEAEQAIDQRTERWLELAELAEG</sequence>
<dbReference type="Gene3D" id="3.40.50.300">
    <property type="entry name" value="P-loop containing nucleotide triphosphate hydrolases"/>
    <property type="match status" value="2"/>
</dbReference>
<keyword evidence="6" id="KW-1185">Reference proteome</keyword>
<dbReference type="PANTHER" id="PTHR42855:SF1">
    <property type="entry name" value="ABC TRANSPORTER DOMAIN-CONTAINING PROTEIN"/>
    <property type="match status" value="1"/>
</dbReference>
<dbReference type="PANTHER" id="PTHR42855">
    <property type="entry name" value="ABC TRANSPORTER ATP-BINDING SUBUNIT"/>
    <property type="match status" value="1"/>
</dbReference>
<feature type="domain" description="ABC transporter" evidence="4">
    <location>
        <begin position="308"/>
        <end position="538"/>
    </location>
</feature>
<dbReference type="InterPro" id="IPR003593">
    <property type="entry name" value="AAA+_ATPase"/>
</dbReference>
<evidence type="ECO:0000259" key="4">
    <source>
        <dbReference type="PROSITE" id="PS50893"/>
    </source>
</evidence>
<dbReference type="InterPro" id="IPR037118">
    <property type="entry name" value="Val-tRNA_synth_C_sf"/>
</dbReference>
<dbReference type="InterPro" id="IPR017871">
    <property type="entry name" value="ABC_transporter-like_CS"/>
</dbReference>
<dbReference type="InterPro" id="IPR032524">
    <property type="entry name" value="ABC_tran_C"/>
</dbReference>
<dbReference type="PROSITE" id="PS00211">
    <property type="entry name" value="ABC_TRANSPORTER_1"/>
    <property type="match status" value="2"/>
</dbReference>
<keyword evidence="1" id="KW-0547">Nucleotide-binding</keyword>
<feature type="region of interest" description="Disordered" evidence="3">
    <location>
        <begin position="531"/>
        <end position="581"/>
    </location>
</feature>
<evidence type="ECO:0000313" key="5">
    <source>
        <dbReference type="EMBL" id="KAK9833294.1"/>
    </source>
</evidence>
<dbReference type="FunFam" id="3.40.50.300:FF:000011">
    <property type="entry name" value="Putative ABC transporter ATP-binding component"/>
    <property type="match status" value="1"/>
</dbReference>
<dbReference type="GO" id="GO:0003677">
    <property type="term" value="F:DNA binding"/>
    <property type="evidence" value="ECO:0007669"/>
    <property type="project" value="InterPro"/>
</dbReference>
<comment type="caution">
    <text evidence="5">The sequence shown here is derived from an EMBL/GenBank/DDBJ whole genome shotgun (WGS) entry which is preliminary data.</text>
</comment>
<dbReference type="Gene3D" id="1.10.287.380">
    <property type="entry name" value="Valyl-tRNA synthetase, C-terminal domain"/>
    <property type="match status" value="1"/>
</dbReference>
<dbReference type="CDD" id="cd03221">
    <property type="entry name" value="ABCF_EF-3"/>
    <property type="match status" value="1"/>
</dbReference>
<dbReference type="Pfam" id="PF00005">
    <property type="entry name" value="ABC_tran"/>
    <property type="match status" value="2"/>
</dbReference>
<dbReference type="PROSITE" id="PS50893">
    <property type="entry name" value="ABC_TRANSPORTER_2"/>
    <property type="match status" value="2"/>
</dbReference>
<dbReference type="SMART" id="SM00382">
    <property type="entry name" value="AAA"/>
    <property type="match status" value="2"/>
</dbReference>
<evidence type="ECO:0000256" key="2">
    <source>
        <dbReference type="ARBA" id="ARBA00022840"/>
    </source>
</evidence>
<feature type="domain" description="ABC transporter" evidence="4">
    <location>
        <begin position="7"/>
        <end position="237"/>
    </location>
</feature>
<dbReference type="InterPro" id="IPR051309">
    <property type="entry name" value="ABCF_ATPase"/>
</dbReference>
<reference evidence="5 6" key="1">
    <citation type="journal article" date="2024" name="Nat. Commun.">
        <title>Phylogenomics reveals the evolutionary origins of lichenization in chlorophyte algae.</title>
        <authorList>
            <person name="Puginier C."/>
            <person name="Libourel C."/>
            <person name="Otte J."/>
            <person name="Skaloud P."/>
            <person name="Haon M."/>
            <person name="Grisel S."/>
            <person name="Petersen M."/>
            <person name="Berrin J.G."/>
            <person name="Delaux P.M."/>
            <person name="Dal Grande F."/>
            <person name="Keller J."/>
        </authorList>
    </citation>
    <scope>NUCLEOTIDE SEQUENCE [LARGE SCALE GENOMIC DNA]</scope>
    <source>
        <strain evidence="5 6">SAG 245.80</strain>
    </source>
</reference>
<name>A0AAW1RI39_9CHLO</name>
<evidence type="ECO:0000256" key="1">
    <source>
        <dbReference type="ARBA" id="ARBA00022741"/>
    </source>
</evidence>
<dbReference type="GO" id="GO:0016887">
    <property type="term" value="F:ATP hydrolysis activity"/>
    <property type="evidence" value="ECO:0007669"/>
    <property type="project" value="InterPro"/>
</dbReference>
<keyword evidence="2" id="KW-0067">ATP-binding</keyword>
<protein>
    <recommendedName>
        <fullName evidence="4">ABC transporter domain-containing protein</fullName>
    </recommendedName>
</protein>
<dbReference type="InterPro" id="IPR003439">
    <property type="entry name" value="ABC_transporter-like_ATP-bd"/>
</dbReference>
<proteinExistence type="predicted"/>
<dbReference type="EMBL" id="JALJOU010000037">
    <property type="protein sequence ID" value="KAK9833294.1"/>
    <property type="molecule type" value="Genomic_DNA"/>
</dbReference>
<gene>
    <name evidence="5" type="ORF">WJX81_003890</name>
</gene>
<dbReference type="InterPro" id="IPR027417">
    <property type="entry name" value="P-loop_NTPase"/>
</dbReference>
<accession>A0AAW1RI39</accession>
<evidence type="ECO:0000256" key="3">
    <source>
        <dbReference type="SAM" id="MobiDB-lite"/>
    </source>
</evidence>
<organism evidence="5 6">
    <name type="scientific">Elliptochloris bilobata</name>
    <dbReference type="NCBI Taxonomy" id="381761"/>
    <lineage>
        <taxon>Eukaryota</taxon>
        <taxon>Viridiplantae</taxon>
        <taxon>Chlorophyta</taxon>
        <taxon>core chlorophytes</taxon>
        <taxon>Trebouxiophyceae</taxon>
        <taxon>Trebouxiophyceae incertae sedis</taxon>
        <taxon>Elliptochloris clade</taxon>
        <taxon>Elliptochloris</taxon>
    </lineage>
</organism>
<dbReference type="Pfam" id="PF16326">
    <property type="entry name" value="ABC_tran_CTD"/>
    <property type="match status" value="1"/>
</dbReference>
<dbReference type="SUPFAM" id="SSF52540">
    <property type="entry name" value="P-loop containing nucleoside triphosphate hydrolases"/>
    <property type="match status" value="2"/>
</dbReference>
<feature type="compositionally biased region" description="Gly residues" evidence="3">
    <location>
        <begin position="570"/>
        <end position="580"/>
    </location>
</feature>
<dbReference type="Proteomes" id="UP001445335">
    <property type="component" value="Unassembled WGS sequence"/>
</dbReference>
<dbReference type="AlphaFoldDB" id="A0AAW1RI39"/>
<evidence type="ECO:0000313" key="6">
    <source>
        <dbReference type="Proteomes" id="UP001445335"/>
    </source>
</evidence>